<accession>J1L5Z5</accession>
<sequence length="150" mass="15765">MDGRYPALAVALLGLASAFSGVSGLAGVAAVGVFCAVVFLSPLHSWQWYSHLTAGSLVAVAAGLSSLLWTAAIMLVLLAWVEGDLDLLKTPRDRRAYVLFTVAALLFIPMAGLRHVPLPLALLLAAALAGVGVLAVLWYRLVWTSQKGEP</sequence>
<protein>
    <submittedName>
        <fullName evidence="2">Uncharacterized protein</fullName>
    </submittedName>
</protein>
<evidence type="ECO:0000256" key="1">
    <source>
        <dbReference type="SAM" id="Phobius"/>
    </source>
</evidence>
<keyword evidence="1" id="KW-0812">Transmembrane</keyword>
<reference evidence="2 3" key="1">
    <citation type="submission" date="2011-08" db="EMBL/GenBank/DDBJ databases">
        <title>The complete genome of Methanofollis liminatans DSM 4140.</title>
        <authorList>
            <consortium name="US DOE Joint Genome Institute (JGI-PGF)"/>
            <person name="Lucas S."/>
            <person name="Han J."/>
            <person name="Lapidus A."/>
            <person name="Bruce D."/>
            <person name="Goodwin L."/>
            <person name="Pitluck S."/>
            <person name="Peters L."/>
            <person name="Kyrpides N."/>
            <person name="Mavromatis K."/>
            <person name="Ivanova N."/>
            <person name="Mikhailova N."/>
            <person name="Lu M."/>
            <person name="Detter J.C."/>
            <person name="Tapia R."/>
            <person name="Han C."/>
            <person name="Land M."/>
            <person name="Hauser L."/>
            <person name="Markowitz V."/>
            <person name="Cheng J.-F."/>
            <person name="Hugenholtz P."/>
            <person name="Woyke T."/>
            <person name="Wu D."/>
            <person name="Spring S."/>
            <person name="Schuler E."/>
            <person name="Brambilla E."/>
            <person name="Klenk H.-P."/>
            <person name="Eisen J.A."/>
        </authorList>
    </citation>
    <scope>NUCLEOTIDE SEQUENCE [LARGE SCALE GENOMIC DNA]</scope>
    <source>
        <strain evidence="2 3">DSM 4140</strain>
    </source>
</reference>
<name>J1L5Z5_9EURY</name>
<evidence type="ECO:0000313" key="3">
    <source>
        <dbReference type="Proteomes" id="UP000005095"/>
    </source>
</evidence>
<evidence type="ECO:0000313" key="2">
    <source>
        <dbReference type="EMBL" id="EJG08235.1"/>
    </source>
</evidence>
<feature type="transmembrane region" description="Helical" evidence="1">
    <location>
        <begin position="95"/>
        <end position="112"/>
    </location>
</feature>
<keyword evidence="3" id="KW-1185">Reference proteome</keyword>
<keyword evidence="1" id="KW-1133">Transmembrane helix</keyword>
<proteinExistence type="predicted"/>
<dbReference type="EMBL" id="CM001555">
    <property type="protein sequence ID" value="EJG08235.1"/>
    <property type="molecule type" value="Genomic_DNA"/>
</dbReference>
<dbReference type="HOGENOM" id="CLU_1736433_0_0_2"/>
<gene>
    <name evidence="2" type="ORF">Metli_2297</name>
</gene>
<organism evidence="2 3">
    <name type="scientific">Methanofollis liminatans DSM 4140</name>
    <dbReference type="NCBI Taxonomy" id="28892"/>
    <lineage>
        <taxon>Archaea</taxon>
        <taxon>Methanobacteriati</taxon>
        <taxon>Methanobacteriota</taxon>
        <taxon>Stenosarchaea group</taxon>
        <taxon>Methanomicrobia</taxon>
        <taxon>Methanomicrobiales</taxon>
        <taxon>Methanomicrobiaceae</taxon>
        <taxon>Methanofollis</taxon>
    </lineage>
</organism>
<keyword evidence="1" id="KW-0472">Membrane</keyword>
<dbReference type="AlphaFoldDB" id="J1L5Z5"/>
<dbReference type="OrthoDB" id="383242at2157"/>
<dbReference type="STRING" id="28892.Metli_2297"/>
<dbReference type="RefSeq" id="WP_004040598.1">
    <property type="nucleotide sequence ID" value="NZ_CM001555.1"/>
</dbReference>
<feature type="transmembrane region" description="Helical" evidence="1">
    <location>
        <begin position="118"/>
        <end position="139"/>
    </location>
</feature>
<dbReference type="Proteomes" id="UP000005095">
    <property type="component" value="Chromosome"/>
</dbReference>
<feature type="transmembrane region" description="Helical" evidence="1">
    <location>
        <begin position="59"/>
        <end position="83"/>
    </location>
</feature>